<evidence type="ECO:0000259" key="2">
    <source>
        <dbReference type="PROSITE" id="PS50263"/>
    </source>
</evidence>
<dbReference type="InterPro" id="IPR050345">
    <property type="entry name" value="Aliph_Amidase/BUP"/>
</dbReference>
<reference evidence="3" key="1">
    <citation type="submission" date="2020-09" db="EMBL/GenBank/DDBJ databases">
        <title>Bosea spartocytisi sp. nov. a root nodule endophyte of Spartocytisus supranubius in the high mountain ecosystem fo the Teide National Park (Canary Islands, Spain).</title>
        <authorList>
            <person name="Pulido-Suarez L."/>
            <person name="Peix A."/>
            <person name="Igual J.M."/>
            <person name="Socas-Perez N."/>
            <person name="Velazquez E."/>
            <person name="Flores-Felix J.D."/>
            <person name="Leon-Barrios M."/>
        </authorList>
    </citation>
    <scope>NUCLEOTIDE SEQUENCE</scope>
    <source>
        <strain evidence="3">SSUT16</strain>
    </source>
</reference>
<protein>
    <submittedName>
        <fullName evidence="3">Carbon-nitrogen hydrolase family protein</fullName>
    </submittedName>
</protein>
<dbReference type="Pfam" id="PF00795">
    <property type="entry name" value="CN_hydrolase"/>
    <property type="match status" value="1"/>
</dbReference>
<keyword evidence="1 3" id="KW-0378">Hydrolase</keyword>
<sequence length="280" mass="29129">MGQTIKVAAVPIGPGGRDGSTLLREAQVGIAAAAAAGARLVLLPELSFLPYVATEDPLRWPVPAERRNGRTGQLMADLARLHEVAILFGLAEDDGAGRPVNAALLARPDGTVERVATKQCLPPRQPDEGFGEADHFRPGTDAIAITHLGPLRLATLICYDRRFPSHWAQAAAAGAELVAVMVAGPAPQDPPDFFRQELCAHAAGANLFALSSARYGIETLVGRSIRHDGETLAVARDGRVMASAECVAPSPVIISVPVGLTPLMPGAGEIGAASTITRPA</sequence>
<dbReference type="RefSeq" id="WP_191125366.1">
    <property type="nucleotide sequence ID" value="NZ_JACXWY010000016.1"/>
</dbReference>
<accession>A0A927EFP0</accession>
<keyword evidence="4" id="KW-1185">Reference proteome</keyword>
<dbReference type="PANTHER" id="PTHR43674:SF16">
    <property type="entry name" value="CARBON-NITROGEN FAMILY, PUTATIVE (AFU_ORTHOLOGUE AFUA_5G02350)-RELATED"/>
    <property type="match status" value="1"/>
</dbReference>
<evidence type="ECO:0000313" key="3">
    <source>
        <dbReference type="EMBL" id="MBD3848209.1"/>
    </source>
</evidence>
<feature type="domain" description="CN hydrolase" evidence="2">
    <location>
        <begin position="5"/>
        <end position="252"/>
    </location>
</feature>
<dbReference type="InterPro" id="IPR036526">
    <property type="entry name" value="C-N_Hydrolase_sf"/>
</dbReference>
<gene>
    <name evidence="3" type="ORF">IED13_21135</name>
</gene>
<dbReference type="Gene3D" id="3.60.110.10">
    <property type="entry name" value="Carbon-nitrogen hydrolase"/>
    <property type="match status" value="1"/>
</dbReference>
<evidence type="ECO:0000256" key="1">
    <source>
        <dbReference type="ARBA" id="ARBA00022801"/>
    </source>
</evidence>
<dbReference type="SUPFAM" id="SSF56317">
    <property type="entry name" value="Carbon-nitrogen hydrolase"/>
    <property type="match status" value="1"/>
</dbReference>
<organism evidence="3 4">
    <name type="scientific">Bosea spartocytisi</name>
    <dbReference type="NCBI Taxonomy" id="2773451"/>
    <lineage>
        <taxon>Bacteria</taxon>
        <taxon>Pseudomonadati</taxon>
        <taxon>Pseudomonadota</taxon>
        <taxon>Alphaproteobacteria</taxon>
        <taxon>Hyphomicrobiales</taxon>
        <taxon>Boseaceae</taxon>
        <taxon>Bosea</taxon>
    </lineage>
</organism>
<evidence type="ECO:0000313" key="4">
    <source>
        <dbReference type="Proteomes" id="UP000619295"/>
    </source>
</evidence>
<name>A0A927EFP0_9HYPH</name>
<dbReference type="GO" id="GO:0016811">
    <property type="term" value="F:hydrolase activity, acting on carbon-nitrogen (but not peptide) bonds, in linear amides"/>
    <property type="evidence" value="ECO:0007669"/>
    <property type="project" value="TreeGrafter"/>
</dbReference>
<dbReference type="PANTHER" id="PTHR43674">
    <property type="entry name" value="NITRILASE C965.09-RELATED"/>
    <property type="match status" value="1"/>
</dbReference>
<dbReference type="EMBL" id="JACXWY010000016">
    <property type="protein sequence ID" value="MBD3848209.1"/>
    <property type="molecule type" value="Genomic_DNA"/>
</dbReference>
<dbReference type="Proteomes" id="UP000619295">
    <property type="component" value="Unassembled WGS sequence"/>
</dbReference>
<dbReference type="PROSITE" id="PS50263">
    <property type="entry name" value="CN_HYDROLASE"/>
    <property type="match status" value="1"/>
</dbReference>
<comment type="caution">
    <text evidence="3">The sequence shown here is derived from an EMBL/GenBank/DDBJ whole genome shotgun (WGS) entry which is preliminary data.</text>
</comment>
<dbReference type="AlphaFoldDB" id="A0A927EFP0"/>
<dbReference type="InterPro" id="IPR003010">
    <property type="entry name" value="C-N_Hydrolase"/>
</dbReference>
<proteinExistence type="predicted"/>
<dbReference type="CDD" id="cd07197">
    <property type="entry name" value="nitrilase"/>
    <property type="match status" value="1"/>
</dbReference>